<protein>
    <submittedName>
        <fullName evidence="1">Uncharacterized protein</fullName>
    </submittedName>
</protein>
<organism evidence="1">
    <name type="scientific">Rhizophora mucronata</name>
    <name type="common">Asiatic mangrove</name>
    <dbReference type="NCBI Taxonomy" id="61149"/>
    <lineage>
        <taxon>Eukaryota</taxon>
        <taxon>Viridiplantae</taxon>
        <taxon>Streptophyta</taxon>
        <taxon>Embryophyta</taxon>
        <taxon>Tracheophyta</taxon>
        <taxon>Spermatophyta</taxon>
        <taxon>Magnoliopsida</taxon>
        <taxon>eudicotyledons</taxon>
        <taxon>Gunneridae</taxon>
        <taxon>Pentapetalae</taxon>
        <taxon>rosids</taxon>
        <taxon>fabids</taxon>
        <taxon>Malpighiales</taxon>
        <taxon>Rhizophoraceae</taxon>
        <taxon>Rhizophora</taxon>
    </lineage>
</organism>
<sequence length="54" mass="6684">MYYHFSEALPNNYDSHSHKLVTTYYPYKQWLAIHRPRQIDTTCRLVLLNQRMLR</sequence>
<evidence type="ECO:0000313" key="1">
    <source>
        <dbReference type="EMBL" id="MBX35652.1"/>
    </source>
</evidence>
<name>A0A2P2MZK2_RHIMU</name>
<proteinExistence type="predicted"/>
<dbReference type="AlphaFoldDB" id="A0A2P2MZK2"/>
<accession>A0A2P2MZK2</accession>
<dbReference type="EMBL" id="GGEC01055168">
    <property type="protein sequence ID" value="MBX35652.1"/>
    <property type="molecule type" value="Transcribed_RNA"/>
</dbReference>
<reference evidence="1" key="1">
    <citation type="submission" date="2018-02" db="EMBL/GenBank/DDBJ databases">
        <title>Rhizophora mucronata_Transcriptome.</title>
        <authorList>
            <person name="Meera S.P."/>
            <person name="Sreeshan A."/>
            <person name="Augustine A."/>
        </authorList>
    </citation>
    <scope>NUCLEOTIDE SEQUENCE</scope>
    <source>
        <tissue evidence="1">Leaf</tissue>
    </source>
</reference>